<organism evidence="2 3">
    <name type="scientific">Entomomonas asaccharolytica</name>
    <dbReference type="NCBI Taxonomy" id="2785331"/>
    <lineage>
        <taxon>Bacteria</taxon>
        <taxon>Pseudomonadati</taxon>
        <taxon>Pseudomonadota</taxon>
        <taxon>Gammaproteobacteria</taxon>
        <taxon>Pseudomonadales</taxon>
        <taxon>Pseudomonadaceae</taxon>
        <taxon>Entomomonas</taxon>
    </lineage>
</organism>
<dbReference type="Pfam" id="PF00481">
    <property type="entry name" value="PP2C"/>
    <property type="match status" value="1"/>
</dbReference>
<dbReference type="SUPFAM" id="SSF81606">
    <property type="entry name" value="PP2C-like"/>
    <property type="match status" value="1"/>
</dbReference>
<evidence type="ECO:0000313" key="3">
    <source>
        <dbReference type="Proteomes" id="UP000595278"/>
    </source>
</evidence>
<dbReference type="CDD" id="cd00143">
    <property type="entry name" value="PP2Cc"/>
    <property type="match status" value="1"/>
</dbReference>
<sequence>MLLRSAARTDQGKVREKNEDAFINYPDRKIWVVADGMGGHDNGEIASRMVVEALADLELSQDFDERVKQITRCLRYVNKQLTQQDKTVVKGQLPPIMGTTVVALLIEDYRMACIWAGDSRCYLFRKGNIYQVTKDHAVWQELMDEQQLSMQEAQQQKGSFALTRAVGADEELSLGIVEMEIAAGDRFLLCSDGIYQYVSYDQLYQAMSKASPHLAIEQLFHDVLATEAKDNLTAIIVVP</sequence>
<dbReference type="PROSITE" id="PS51746">
    <property type="entry name" value="PPM_2"/>
    <property type="match status" value="1"/>
</dbReference>
<dbReference type="InterPro" id="IPR015655">
    <property type="entry name" value="PP2C"/>
</dbReference>
<dbReference type="KEGG" id="eaz:JHT90_01835"/>
<dbReference type="PANTHER" id="PTHR13832:SF827">
    <property type="entry name" value="PROTEIN PHOSPHATASE 1L"/>
    <property type="match status" value="1"/>
</dbReference>
<name>A0A974NGE7_9GAMM</name>
<dbReference type="AlphaFoldDB" id="A0A974NGE7"/>
<dbReference type="RefSeq" id="WP_201093415.1">
    <property type="nucleotide sequence ID" value="NZ_CP067393.1"/>
</dbReference>
<protein>
    <submittedName>
        <fullName evidence="2">Serine/threonine-protein phosphatase</fullName>
    </submittedName>
</protein>
<keyword evidence="3" id="KW-1185">Reference proteome</keyword>
<dbReference type="InterPro" id="IPR036457">
    <property type="entry name" value="PPM-type-like_dom_sf"/>
</dbReference>
<dbReference type="SMART" id="SM00331">
    <property type="entry name" value="PP2C_SIG"/>
    <property type="match status" value="1"/>
</dbReference>
<dbReference type="GO" id="GO:0004722">
    <property type="term" value="F:protein serine/threonine phosphatase activity"/>
    <property type="evidence" value="ECO:0007669"/>
    <property type="project" value="InterPro"/>
</dbReference>
<dbReference type="Proteomes" id="UP000595278">
    <property type="component" value="Chromosome"/>
</dbReference>
<dbReference type="PANTHER" id="PTHR13832">
    <property type="entry name" value="PROTEIN PHOSPHATASE 2C"/>
    <property type="match status" value="1"/>
</dbReference>
<evidence type="ECO:0000313" key="2">
    <source>
        <dbReference type="EMBL" id="QQP86019.1"/>
    </source>
</evidence>
<reference evidence="2 3" key="1">
    <citation type="submission" date="2021-01" db="EMBL/GenBank/DDBJ databases">
        <title>Entomomonas sp. F2A isolated from a house cricket (Acheta domesticus).</title>
        <authorList>
            <person name="Spergser J."/>
            <person name="Busse H.-J."/>
        </authorList>
    </citation>
    <scope>NUCLEOTIDE SEQUENCE [LARGE SCALE GENOMIC DNA]</scope>
    <source>
        <strain evidence="2 3">F2A</strain>
    </source>
</reference>
<dbReference type="InterPro" id="IPR001932">
    <property type="entry name" value="PPM-type_phosphatase-like_dom"/>
</dbReference>
<evidence type="ECO:0000259" key="1">
    <source>
        <dbReference type="PROSITE" id="PS51746"/>
    </source>
</evidence>
<accession>A0A974NGE7</accession>
<gene>
    <name evidence="2" type="ORF">JHT90_01835</name>
</gene>
<dbReference type="Gene3D" id="3.60.40.10">
    <property type="entry name" value="PPM-type phosphatase domain"/>
    <property type="match status" value="1"/>
</dbReference>
<feature type="domain" description="PPM-type phosphatase" evidence="1">
    <location>
        <begin position="4"/>
        <end position="239"/>
    </location>
</feature>
<dbReference type="EMBL" id="CP067393">
    <property type="protein sequence ID" value="QQP86019.1"/>
    <property type="molecule type" value="Genomic_DNA"/>
</dbReference>
<proteinExistence type="predicted"/>
<dbReference type="SMART" id="SM00332">
    <property type="entry name" value="PP2Cc"/>
    <property type="match status" value="1"/>
</dbReference>